<dbReference type="Gene3D" id="1.25.40.20">
    <property type="entry name" value="Ankyrin repeat-containing domain"/>
    <property type="match status" value="1"/>
</dbReference>
<gene>
    <name evidence="4" type="ORF">FGRAMPH1_01T16801</name>
</gene>
<dbReference type="Proteomes" id="UP000070720">
    <property type="component" value="Chromosome 3"/>
</dbReference>
<evidence type="ECO:0000313" key="5">
    <source>
        <dbReference type="EnsemblFungi" id="CEF88101"/>
    </source>
</evidence>
<dbReference type="OrthoDB" id="448455at2759"/>
<dbReference type="AlphaFoldDB" id="I1S738"/>
<keyword evidence="2" id="KW-0040">ANK repeat</keyword>
<dbReference type="EMBL" id="HG970334">
    <property type="protein sequence ID" value="CEF88101.1"/>
    <property type="molecule type" value="Genomic_DNA"/>
</dbReference>
<proteinExistence type="predicted"/>
<reference evidence="5 6" key="1">
    <citation type="journal article" date="2007" name="Science">
        <title>The Fusarium graminearum genome reveals a link between localized polymorphism and pathogen specialization.</title>
        <authorList>
            <person name="Cuomo C.A."/>
            <person name="Gueldener U."/>
            <person name="Xu J.-R."/>
            <person name="Trail F."/>
            <person name="Turgeon B.G."/>
            <person name="Di Pietro A."/>
            <person name="Walton J.D."/>
            <person name="Ma L.-J."/>
            <person name="Baker S.E."/>
            <person name="Rep M."/>
            <person name="Adam G."/>
            <person name="Antoniw J."/>
            <person name="Baldwin T."/>
            <person name="Calvo S.E."/>
            <person name="Chang Y.-L."/>
            <person name="DeCaprio D."/>
            <person name="Gale L.R."/>
            <person name="Gnerre S."/>
            <person name="Goswami R.S."/>
            <person name="Hammond-Kosack K."/>
            <person name="Harris L.J."/>
            <person name="Hilburn K."/>
            <person name="Kennell J.C."/>
            <person name="Kroken S."/>
            <person name="Magnuson J.K."/>
            <person name="Mannhaupt G."/>
            <person name="Mauceli E.W."/>
            <person name="Mewes H.-W."/>
            <person name="Mitterbauer R."/>
            <person name="Muehlbauer G."/>
            <person name="Muensterkoetter M."/>
            <person name="Nelson D."/>
            <person name="O'Donnell K."/>
            <person name="Ouellet T."/>
            <person name="Qi W."/>
            <person name="Quesneville H."/>
            <person name="Roncero M.I.G."/>
            <person name="Seong K.-Y."/>
            <person name="Tetko I.V."/>
            <person name="Urban M."/>
            <person name="Waalwijk C."/>
            <person name="Ward T.J."/>
            <person name="Yao J."/>
            <person name="Birren B.W."/>
            <person name="Kistler H.C."/>
        </authorList>
    </citation>
    <scope>NUCLEOTIDE SEQUENCE [LARGE SCALE GENOMIC DNA]</scope>
    <source>
        <strain evidence="6">ATCC MYA-4620 / CBS 123657 / FGSC 9075 / NRRL 31084 / PH-1</strain>
        <strain evidence="5">PH-1 / ATCC MYA-4620 / FGSC 9075 / NRRL 31084</strain>
    </source>
</reference>
<dbReference type="EnsemblFungi" id="CEF88101">
    <property type="protein sequence ID" value="CEF88101"/>
    <property type="gene ID" value="FGRRES_12661"/>
</dbReference>
<accession>I1S738</accession>
<reference evidence="4 6" key="4">
    <citation type="journal article" date="2015" name="BMC Genomics">
        <title>The completed genome sequence of the pathogenic ascomycete fungus Fusarium graminearum.</title>
        <authorList>
            <person name="King R."/>
            <person name="Urban M."/>
            <person name="Hammond-Kosack M.C."/>
            <person name="Hassani-Pak K."/>
            <person name="Hammond-Kosack K.E."/>
        </authorList>
    </citation>
    <scope>NUCLEOTIDE SEQUENCE [LARGE SCALE GENOMIC DNA]</scope>
    <source>
        <strain evidence="6">ATCC MYA-4620 / CBS 123657 / FGSC 9075 / NRRL 31084 / PH-1</strain>
        <strain evidence="4">PH-1</strain>
    </source>
</reference>
<evidence type="ECO:0000313" key="6">
    <source>
        <dbReference type="Proteomes" id="UP000070720"/>
    </source>
</evidence>
<name>I1S738_GIBZE</name>
<sequence>MSPSTFRIPRTYSEAIFTPERQEQRDYIKLVAAALHNDCKKIESLVEEGRVLLEPRHGRGHQASLRLFVNLALASLHRVVIRSNIDLVEYLIACGAEVKALDVREETPRTLAVRNHDVKMCGILVKAGANVYIRSYNGETLLYEAAAGGKAKITEIGDILRHRGAKTSAELYSQYGAPHYSPFSQFELRDKESHSESGEEECSSGSGEEDDSSEYEEESHSKEGIP</sequence>
<dbReference type="KEGG" id="fgr:FGSG_12661"/>
<dbReference type="InterPro" id="IPR036770">
    <property type="entry name" value="Ankyrin_rpt-contain_sf"/>
</dbReference>
<dbReference type="Pfam" id="PF12796">
    <property type="entry name" value="Ank_2"/>
    <property type="match status" value="1"/>
</dbReference>
<reference key="3">
    <citation type="submission" date="2014-02" db="EMBL/GenBank/DDBJ databases">
        <title>A revised Fusarium graminearum genomic reference sequence using whole shotgun re-sequencing.</title>
        <authorList>
            <person name="King R."/>
            <person name="Urban M."/>
            <person name="Hassani-Pak K."/>
            <person name="Hammond-Kosack K."/>
        </authorList>
    </citation>
    <scope>NUCLEOTIDE SEQUENCE</scope>
    <source>
        <strain>PH-1</strain>
    </source>
</reference>
<dbReference type="GO" id="GO:0005829">
    <property type="term" value="C:cytosol"/>
    <property type="evidence" value="ECO:0007669"/>
    <property type="project" value="TreeGrafter"/>
</dbReference>
<feature type="compositionally biased region" description="Basic and acidic residues" evidence="3">
    <location>
        <begin position="187"/>
        <end position="197"/>
    </location>
</feature>
<evidence type="ECO:0000256" key="3">
    <source>
        <dbReference type="SAM" id="MobiDB-lite"/>
    </source>
</evidence>
<organism evidence="5">
    <name type="scientific">Gibberella zeae (strain ATCC MYA-4620 / CBS 123657 / FGSC 9075 / NRRL 31084 / PH-1)</name>
    <name type="common">Wheat head blight fungus</name>
    <name type="synonym">Fusarium graminearum</name>
    <dbReference type="NCBI Taxonomy" id="229533"/>
    <lineage>
        <taxon>Eukaryota</taxon>
        <taxon>Fungi</taxon>
        <taxon>Dikarya</taxon>
        <taxon>Ascomycota</taxon>
        <taxon>Pezizomycotina</taxon>
        <taxon>Sordariomycetes</taxon>
        <taxon>Hypocreomycetidae</taxon>
        <taxon>Hypocreales</taxon>
        <taxon>Nectriaceae</taxon>
        <taxon>Fusarium</taxon>
    </lineage>
</organism>
<dbReference type="InterPro" id="IPR002110">
    <property type="entry name" value="Ankyrin_rpt"/>
</dbReference>
<dbReference type="VEuPathDB" id="FungiDB:FGRAMPH1_01G16801"/>
<dbReference type="PANTHER" id="PTHR46680">
    <property type="entry name" value="NF-KAPPA-B INHIBITOR ALPHA"/>
    <property type="match status" value="1"/>
</dbReference>
<dbReference type="HOGENOM" id="CLU_1224863_0_0_1"/>
<evidence type="ECO:0000256" key="1">
    <source>
        <dbReference type="ARBA" id="ARBA00022737"/>
    </source>
</evidence>
<dbReference type="InParanoid" id="I1S738"/>
<dbReference type="SUPFAM" id="SSF48403">
    <property type="entry name" value="Ankyrin repeat"/>
    <property type="match status" value="1"/>
</dbReference>
<evidence type="ECO:0000313" key="4">
    <source>
        <dbReference type="EMBL" id="CEF88101.1"/>
    </source>
</evidence>
<dbReference type="PANTHER" id="PTHR46680:SF3">
    <property type="entry name" value="NF-KAPPA-B INHIBITOR CACTUS"/>
    <property type="match status" value="1"/>
</dbReference>
<reference evidence="5 6" key="2">
    <citation type="journal article" date="2010" name="Nature">
        <title>Comparative genomics reveals mobile pathogenicity chromosomes in Fusarium.</title>
        <authorList>
            <person name="Ma L.J."/>
            <person name="van der Does H.C."/>
            <person name="Borkovich K.A."/>
            <person name="Coleman J.J."/>
            <person name="Daboussi M.J."/>
            <person name="Di Pietro A."/>
            <person name="Dufresne M."/>
            <person name="Freitag M."/>
            <person name="Grabherr M."/>
            <person name="Henrissat B."/>
            <person name="Houterman P.M."/>
            <person name="Kang S."/>
            <person name="Shim W.B."/>
            <person name="Woloshuk C."/>
            <person name="Xie X."/>
            <person name="Xu J.R."/>
            <person name="Antoniw J."/>
            <person name="Baker S.E."/>
            <person name="Bluhm B.H."/>
            <person name="Breakspear A."/>
            <person name="Brown D.W."/>
            <person name="Butchko R.A."/>
            <person name="Chapman S."/>
            <person name="Coulson R."/>
            <person name="Coutinho P.M."/>
            <person name="Danchin E.G."/>
            <person name="Diener A."/>
            <person name="Gale L.R."/>
            <person name="Gardiner D.M."/>
            <person name="Goff S."/>
            <person name="Hammond-Kosack K.E."/>
            <person name="Hilburn K."/>
            <person name="Hua-Van A."/>
            <person name="Jonkers W."/>
            <person name="Kazan K."/>
            <person name="Kodira C.D."/>
            <person name="Koehrsen M."/>
            <person name="Kumar L."/>
            <person name="Lee Y.H."/>
            <person name="Li L."/>
            <person name="Manners J.M."/>
            <person name="Miranda-Saavedra D."/>
            <person name="Mukherjee M."/>
            <person name="Park G."/>
            <person name="Park J."/>
            <person name="Park S.Y."/>
            <person name="Proctor R.H."/>
            <person name="Regev A."/>
            <person name="Ruiz-Roldan M.C."/>
            <person name="Sain D."/>
            <person name="Sakthikumar S."/>
            <person name="Sykes S."/>
            <person name="Schwartz D.C."/>
            <person name="Turgeon B.G."/>
            <person name="Wapinski I."/>
            <person name="Yoder O."/>
            <person name="Young S."/>
            <person name="Zeng Q."/>
            <person name="Zhou S."/>
            <person name="Galagan J."/>
            <person name="Cuomo C.A."/>
            <person name="Kistler H.C."/>
            <person name="Rep M."/>
        </authorList>
    </citation>
    <scope>GENOME REANNOTATION</scope>
    <source>
        <strain evidence="6">ATCC MYA-4620 / CBS 123657 / FGSC 9075 / NRRL 31084 / PH-1</strain>
        <strain evidence="5">PH-1 / ATCC MYA-4620 / FGSC 9075 / NRRL 31084</strain>
    </source>
</reference>
<feature type="compositionally biased region" description="Acidic residues" evidence="3">
    <location>
        <begin position="198"/>
        <end position="217"/>
    </location>
</feature>
<keyword evidence="6" id="KW-1185">Reference proteome</keyword>
<protein>
    <submittedName>
        <fullName evidence="4">Chromosome 3, complete genome</fullName>
    </submittedName>
</protein>
<dbReference type="RefSeq" id="XP_011323460.1">
    <property type="nucleotide sequence ID" value="XM_011325158.1"/>
</dbReference>
<dbReference type="GO" id="GO:0071356">
    <property type="term" value="P:cellular response to tumor necrosis factor"/>
    <property type="evidence" value="ECO:0007669"/>
    <property type="project" value="TreeGrafter"/>
</dbReference>
<feature type="region of interest" description="Disordered" evidence="3">
    <location>
        <begin position="183"/>
        <end position="226"/>
    </location>
</feature>
<dbReference type="InterPro" id="IPR051070">
    <property type="entry name" value="NF-kappa-B_inhibitor"/>
</dbReference>
<dbReference type="GO" id="GO:0051059">
    <property type="term" value="F:NF-kappaB binding"/>
    <property type="evidence" value="ECO:0007669"/>
    <property type="project" value="TreeGrafter"/>
</dbReference>
<keyword evidence="1" id="KW-0677">Repeat</keyword>
<reference evidence="5" key="5">
    <citation type="submission" date="2017-01" db="UniProtKB">
        <authorList>
            <consortium name="EnsemblFungi"/>
        </authorList>
    </citation>
    <scope>IDENTIFICATION</scope>
    <source>
        <strain evidence="5">PH-1 / ATCC MYA-4620 / FGSC 9075 / NRRL 31084</strain>
    </source>
</reference>
<evidence type="ECO:0000256" key="2">
    <source>
        <dbReference type="ARBA" id="ARBA00023043"/>
    </source>
</evidence>